<evidence type="ECO:0000259" key="7">
    <source>
        <dbReference type="PROSITE" id="PS51767"/>
    </source>
</evidence>
<dbReference type="PANTHER" id="PTHR47966:SF51">
    <property type="entry name" value="BETA-SITE APP-CLEAVING ENZYME, ISOFORM A-RELATED"/>
    <property type="match status" value="1"/>
</dbReference>
<feature type="transmembrane region" description="Helical" evidence="6">
    <location>
        <begin position="6"/>
        <end position="28"/>
    </location>
</feature>
<comment type="similarity">
    <text evidence="1">Belongs to the peptidase A1 family.</text>
</comment>
<dbReference type="SUPFAM" id="SSF50630">
    <property type="entry name" value="Acid proteases"/>
    <property type="match status" value="1"/>
</dbReference>
<evidence type="ECO:0000313" key="8">
    <source>
        <dbReference type="EMBL" id="JAG29023.1"/>
    </source>
</evidence>
<organism evidence="8">
    <name type="scientific">Lygus hesperus</name>
    <name type="common">Western plant bug</name>
    <dbReference type="NCBI Taxonomy" id="30085"/>
    <lineage>
        <taxon>Eukaryota</taxon>
        <taxon>Metazoa</taxon>
        <taxon>Ecdysozoa</taxon>
        <taxon>Arthropoda</taxon>
        <taxon>Hexapoda</taxon>
        <taxon>Insecta</taxon>
        <taxon>Pterygota</taxon>
        <taxon>Neoptera</taxon>
        <taxon>Paraneoptera</taxon>
        <taxon>Hemiptera</taxon>
        <taxon>Heteroptera</taxon>
        <taxon>Panheteroptera</taxon>
        <taxon>Cimicomorpha</taxon>
        <taxon>Miridae</taxon>
        <taxon>Mirini</taxon>
        <taxon>Lygus</taxon>
    </lineage>
</organism>
<keyword evidence="6" id="KW-1133">Transmembrane helix</keyword>
<dbReference type="InterPro" id="IPR001461">
    <property type="entry name" value="Aspartic_peptidase_A1"/>
</dbReference>
<gene>
    <name evidence="8" type="primary">CTSD_0</name>
    <name evidence="8" type="ORF">CM83_63285</name>
</gene>
<evidence type="ECO:0000256" key="3">
    <source>
        <dbReference type="ARBA" id="ARBA00022750"/>
    </source>
</evidence>
<evidence type="ECO:0000256" key="2">
    <source>
        <dbReference type="ARBA" id="ARBA00022670"/>
    </source>
</evidence>
<reference evidence="8" key="1">
    <citation type="journal article" date="2014" name="PLoS ONE">
        <title>Transcriptome-Based Identification of ABC Transporters in the Western Tarnished Plant Bug Lygus hesperus.</title>
        <authorList>
            <person name="Hull J.J."/>
            <person name="Chaney K."/>
            <person name="Geib S.M."/>
            <person name="Fabrick J.A."/>
            <person name="Brent C.S."/>
            <person name="Walsh D."/>
            <person name="Lavine L.C."/>
        </authorList>
    </citation>
    <scope>NUCLEOTIDE SEQUENCE</scope>
</reference>
<feature type="disulfide bond" evidence="5">
    <location>
        <begin position="277"/>
        <end position="314"/>
    </location>
</feature>
<proteinExistence type="inferred from homology"/>
<dbReference type="PROSITE" id="PS51767">
    <property type="entry name" value="PEPTIDASE_A1"/>
    <property type="match status" value="1"/>
</dbReference>
<keyword evidence="6" id="KW-0472">Membrane</keyword>
<evidence type="ECO:0000256" key="5">
    <source>
        <dbReference type="PIRSR" id="PIRSR601461-2"/>
    </source>
</evidence>
<dbReference type="EMBL" id="GBHO01014581">
    <property type="protein sequence ID" value="JAG29023.1"/>
    <property type="molecule type" value="Transcribed_RNA"/>
</dbReference>
<keyword evidence="5" id="KW-1015">Disulfide bond</keyword>
<dbReference type="InterPro" id="IPR033121">
    <property type="entry name" value="PEPTIDASE_A1"/>
</dbReference>
<evidence type="ECO:0000256" key="4">
    <source>
        <dbReference type="ARBA" id="ARBA00022801"/>
    </source>
</evidence>
<dbReference type="PANTHER" id="PTHR47966">
    <property type="entry name" value="BETA-SITE APP-CLEAVING ENZYME, ISOFORM A-RELATED"/>
    <property type="match status" value="1"/>
</dbReference>
<dbReference type="GO" id="GO:0006508">
    <property type="term" value="P:proteolysis"/>
    <property type="evidence" value="ECO:0007669"/>
    <property type="project" value="UniProtKB-KW"/>
</dbReference>
<dbReference type="Gene3D" id="2.40.70.10">
    <property type="entry name" value="Acid Proteases"/>
    <property type="match status" value="2"/>
</dbReference>
<dbReference type="Gene3D" id="2.60.40.1960">
    <property type="match status" value="1"/>
</dbReference>
<name>A0A0A9YD39_LYGHE</name>
<keyword evidence="3" id="KW-0064">Aspartyl protease</keyword>
<dbReference type="Pfam" id="PF00026">
    <property type="entry name" value="Asp"/>
    <property type="match status" value="1"/>
</dbReference>
<sequence>MSFLNFVVFGAVMQCMLCLVLGSQYSIIRVQLKTRRSGGLYFGEIGIGTPPQKFDVVFRTGSSDLWVPSVGCTYCVAPHRYDKANSTTFKTDGTQTIIEEGTNKIWAIKSLDDISVGPLAIKQQPFAEAVIYPNGLSNPDQIDGVLGLAAPSMATVDRNTLYSNMLGQGLLANNIFTFYFKRTIGSNNSGEVVFGGWDETKFYSEKLNFIPLSNKSNWSFDVDSITAGSSIFSGSTQFRAETGTAPIHLQQDIADKFYSAIGASSKDVLATGGVIDCTKLDSMPSLVFTIKGKNYELKPRDYTILEVNKLNSVCLSLVVPGKENILGTTFLSNFYNVFNVRDSSIAFGQLREY</sequence>
<evidence type="ECO:0000256" key="1">
    <source>
        <dbReference type="ARBA" id="ARBA00007447"/>
    </source>
</evidence>
<keyword evidence="4" id="KW-0378">Hydrolase</keyword>
<reference evidence="8" key="2">
    <citation type="submission" date="2014-07" db="EMBL/GenBank/DDBJ databases">
        <authorList>
            <person name="Hull J."/>
        </authorList>
    </citation>
    <scope>NUCLEOTIDE SEQUENCE</scope>
</reference>
<keyword evidence="2" id="KW-0645">Protease</keyword>
<feature type="domain" description="Peptidase A1" evidence="7">
    <location>
        <begin position="41"/>
        <end position="348"/>
    </location>
</feature>
<dbReference type="InterPro" id="IPR021109">
    <property type="entry name" value="Peptidase_aspartic_dom_sf"/>
</dbReference>
<evidence type="ECO:0000256" key="6">
    <source>
        <dbReference type="SAM" id="Phobius"/>
    </source>
</evidence>
<accession>A0A0A9YD39</accession>
<dbReference type="AlphaFoldDB" id="A0A0A9YD39"/>
<dbReference type="FunFam" id="2.40.70.10:FF:000115">
    <property type="entry name" value="Lysosomal aspartic protease"/>
    <property type="match status" value="1"/>
</dbReference>
<protein>
    <submittedName>
        <fullName evidence="8">Cathepsin D</fullName>
    </submittedName>
</protein>
<dbReference type="PRINTS" id="PR00792">
    <property type="entry name" value="PEPSIN"/>
</dbReference>
<dbReference type="GO" id="GO:0004190">
    <property type="term" value="F:aspartic-type endopeptidase activity"/>
    <property type="evidence" value="ECO:0007669"/>
    <property type="project" value="UniProtKB-KW"/>
</dbReference>
<feature type="disulfide bond" evidence="5">
    <location>
        <begin position="72"/>
        <end position="75"/>
    </location>
</feature>
<keyword evidence="6" id="KW-0812">Transmembrane</keyword>